<dbReference type="STRING" id="72359.L7JS40"/>
<sequence>MQGSNNAYRNSSYVYDRLCDIACTYTDTIKKLCERSPHMSKPFQIFIFVVKEMFSPPLKPCFVIFTIVAIIFITELLLYKIRIENLRSLSSCKNYSTLRSFLFYTTICGIIYPTKFLVYQVIYSDYLERLSCRAFYTVLSRRWEITLQEEGLNSRFKNLGWLVESVTDNGIFQSFVHRGVKGMTNLIRQLVLSLLARIFSYFFVMKETNDQLGTTILLAIIFMIVITLLTNIIIIYILIYYRRRYNFLRAQLDNHVSECLSNHLLVTYCHKEMDEYQRYKMKVKNYRTAVVMLESVEHVLEILLYLITNITKFVVYYVIYKNNDVYPVHLVMFVMQKIDVIEQNTKWAGSFYEKLRKAILDAEFAYDFVSSSKNLKASHDSDLIIAGIGQSRDTCTDHGLSDSHSDEGEQPAAKRYLETTVTLPSKEIYYDENENVTNTAPSRNTKGTLIMQFRDFTIIMNQKLLFKPLNLSICKNDKILIKGPNGIGKSSIIRAIFGMIDYIGDVTIKGVPLQNINTSKLCAMMAICPQSPLVFKNTIRFNLGYGNCATDEGMTKMCKHMNLFDKLVEMEDGLDSLILSGGENFSGGEKKRLCVARAALKRCEIYWFDEPTAGLDSTNMHAVVDFITRMKGTVIAIMHTDEYDRCFDQVIYLERM</sequence>
<dbReference type="PROSITE" id="PS50929">
    <property type="entry name" value="ABC_TM1F"/>
    <property type="match status" value="1"/>
</dbReference>
<dbReference type="InterPro" id="IPR017871">
    <property type="entry name" value="ABC_transporter-like_CS"/>
</dbReference>
<evidence type="ECO:0000256" key="2">
    <source>
        <dbReference type="ARBA" id="ARBA00022692"/>
    </source>
</evidence>
<dbReference type="AlphaFoldDB" id="L7JS40"/>
<evidence type="ECO:0000256" key="1">
    <source>
        <dbReference type="ARBA" id="ARBA00004141"/>
    </source>
</evidence>
<dbReference type="EC" id="3.6.3.44" evidence="10"/>
<evidence type="ECO:0000256" key="5">
    <source>
        <dbReference type="ARBA" id="ARBA00022989"/>
    </source>
</evidence>
<evidence type="ECO:0000259" key="9">
    <source>
        <dbReference type="PROSITE" id="PS50929"/>
    </source>
</evidence>
<dbReference type="Gene3D" id="3.40.50.300">
    <property type="entry name" value="P-loop containing nucleotide triphosphate hydrolases"/>
    <property type="match status" value="1"/>
</dbReference>
<evidence type="ECO:0000256" key="4">
    <source>
        <dbReference type="ARBA" id="ARBA00022840"/>
    </source>
</evidence>
<dbReference type="PROSITE" id="PS50893">
    <property type="entry name" value="ABC_TRANSPORTER_2"/>
    <property type="match status" value="1"/>
</dbReference>
<evidence type="ECO:0000256" key="3">
    <source>
        <dbReference type="ARBA" id="ARBA00022741"/>
    </source>
</evidence>
<dbReference type="GO" id="GO:0016887">
    <property type="term" value="F:ATP hydrolysis activity"/>
    <property type="evidence" value="ECO:0007669"/>
    <property type="project" value="InterPro"/>
</dbReference>
<evidence type="ECO:0000256" key="6">
    <source>
        <dbReference type="ARBA" id="ARBA00023136"/>
    </source>
</evidence>
<feature type="domain" description="ABC transporter" evidence="8">
    <location>
        <begin position="451"/>
        <end position="656"/>
    </location>
</feature>
<dbReference type="Gene3D" id="1.20.1560.10">
    <property type="entry name" value="ABC transporter type 1, transmembrane domain"/>
    <property type="match status" value="1"/>
</dbReference>
<dbReference type="InterPro" id="IPR003593">
    <property type="entry name" value="AAA+_ATPase"/>
</dbReference>
<dbReference type="InterPro" id="IPR036640">
    <property type="entry name" value="ABC1_TM_sf"/>
</dbReference>
<keyword evidence="3" id="KW-0547">Nucleotide-binding</keyword>
<dbReference type="InParanoid" id="L7JS40"/>
<gene>
    <name evidence="10" type="ORF">THOM_2794</name>
</gene>
<keyword evidence="4 10" id="KW-0067">ATP-binding</keyword>
<evidence type="ECO:0000256" key="7">
    <source>
        <dbReference type="SAM" id="Phobius"/>
    </source>
</evidence>
<dbReference type="Pfam" id="PF00005">
    <property type="entry name" value="ABC_tran"/>
    <property type="match status" value="1"/>
</dbReference>
<dbReference type="EMBL" id="JH994054">
    <property type="protein sequence ID" value="ELQ74288.1"/>
    <property type="molecule type" value="Genomic_DNA"/>
</dbReference>
<keyword evidence="6 7" id="KW-0472">Membrane</keyword>
<comment type="subcellular location">
    <subcellularLocation>
        <location evidence="1">Membrane</location>
        <topology evidence="1">Multi-pass membrane protein</topology>
    </subcellularLocation>
</comment>
<keyword evidence="11" id="KW-1185">Reference proteome</keyword>
<feature type="transmembrane region" description="Helical" evidence="7">
    <location>
        <begin position="186"/>
        <end position="204"/>
    </location>
</feature>
<feature type="transmembrane region" description="Helical" evidence="7">
    <location>
        <begin position="61"/>
        <end position="81"/>
    </location>
</feature>
<dbReference type="GO" id="GO:0005524">
    <property type="term" value="F:ATP binding"/>
    <property type="evidence" value="ECO:0007669"/>
    <property type="project" value="UniProtKB-KW"/>
</dbReference>
<dbReference type="GO" id="GO:0140359">
    <property type="term" value="F:ABC-type transporter activity"/>
    <property type="evidence" value="ECO:0007669"/>
    <property type="project" value="InterPro"/>
</dbReference>
<dbReference type="PANTHER" id="PTHR24221">
    <property type="entry name" value="ATP-BINDING CASSETTE SUB-FAMILY B"/>
    <property type="match status" value="1"/>
</dbReference>
<name>L7JS40_TRAHO</name>
<protein>
    <submittedName>
        <fullName evidence="10">ATP-binding Cassette (ABC) Superfamily</fullName>
        <ecNumber evidence="10">3.6.3.44</ecNumber>
    </submittedName>
</protein>
<proteinExistence type="predicted"/>
<feature type="domain" description="ABC transmembrane type-1" evidence="9">
    <location>
        <begin position="216"/>
        <end position="335"/>
    </location>
</feature>
<dbReference type="Proteomes" id="UP000011185">
    <property type="component" value="Unassembled WGS sequence"/>
</dbReference>
<dbReference type="InterPro" id="IPR027417">
    <property type="entry name" value="P-loop_NTPase"/>
</dbReference>
<dbReference type="SMART" id="SM00382">
    <property type="entry name" value="AAA"/>
    <property type="match status" value="1"/>
</dbReference>
<evidence type="ECO:0000313" key="11">
    <source>
        <dbReference type="Proteomes" id="UP000011185"/>
    </source>
</evidence>
<dbReference type="SUPFAM" id="SSF90123">
    <property type="entry name" value="ABC transporter transmembrane region"/>
    <property type="match status" value="1"/>
</dbReference>
<dbReference type="InterPro" id="IPR011527">
    <property type="entry name" value="ABC1_TM_dom"/>
</dbReference>
<reference evidence="10 11" key="1">
    <citation type="journal article" date="2012" name="PLoS Pathog.">
        <title>The genome of the obligate intracellular parasite Trachipleistophora hominis: new insights into microsporidian genome dynamics and reductive evolution.</title>
        <authorList>
            <person name="Heinz E."/>
            <person name="Williams T.A."/>
            <person name="Nakjang S."/>
            <person name="Noel C.J."/>
            <person name="Swan D.C."/>
            <person name="Goldberg A.V."/>
            <person name="Harris S.R."/>
            <person name="Weinmaier T."/>
            <person name="Markert S."/>
            <person name="Becher D."/>
            <person name="Bernhardt J."/>
            <person name="Dagan T."/>
            <person name="Hacker C."/>
            <person name="Lucocq J.M."/>
            <person name="Schweder T."/>
            <person name="Rattei T."/>
            <person name="Hall N."/>
            <person name="Hirt R.P."/>
            <person name="Embley T.M."/>
        </authorList>
    </citation>
    <scope>NUCLEOTIDE SEQUENCE [LARGE SCALE GENOMIC DNA]</scope>
</reference>
<dbReference type="InterPro" id="IPR039421">
    <property type="entry name" value="Type_1_exporter"/>
</dbReference>
<dbReference type="OMA" id="CHKEMDE"/>
<dbReference type="PROSITE" id="PS00211">
    <property type="entry name" value="ABC_TRANSPORTER_1"/>
    <property type="match status" value="1"/>
</dbReference>
<feature type="transmembrane region" description="Helical" evidence="7">
    <location>
        <begin position="216"/>
        <end position="241"/>
    </location>
</feature>
<dbReference type="InterPro" id="IPR003439">
    <property type="entry name" value="ABC_transporter-like_ATP-bd"/>
</dbReference>
<keyword evidence="10" id="KW-0378">Hydrolase</keyword>
<dbReference type="PANTHER" id="PTHR24221:SF503">
    <property type="entry name" value="MITOCHONDRIAL POTASSIUM CHANNEL ATP-BINDING SUBUNIT"/>
    <property type="match status" value="1"/>
</dbReference>
<keyword evidence="2 7" id="KW-0812">Transmembrane</keyword>
<dbReference type="GO" id="GO:0016020">
    <property type="term" value="C:membrane"/>
    <property type="evidence" value="ECO:0007669"/>
    <property type="project" value="UniProtKB-SubCell"/>
</dbReference>
<dbReference type="VEuPathDB" id="MicrosporidiaDB:THOM_2794"/>
<dbReference type="SUPFAM" id="SSF52540">
    <property type="entry name" value="P-loop containing nucleoside triphosphate hydrolases"/>
    <property type="match status" value="1"/>
</dbReference>
<accession>L7JS40</accession>
<keyword evidence="5 7" id="KW-1133">Transmembrane helix</keyword>
<evidence type="ECO:0000313" key="10">
    <source>
        <dbReference type="EMBL" id="ELQ74288.1"/>
    </source>
</evidence>
<feature type="transmembrane region" description="Helical" evidence="7">
    <location>
        <begin position="101"/>
        <end position="123"/>
    </location>
</feature>
<dbReference type="HOGENOM" id="CLU_431619_0_0_1"/>
<evidence type="ECO:0000259" key="8">
    <source>
        <dbReference type="PROSITE" id="PS50893"/>
    </source>
</evidence>
<dbReference type="OrthoDB" id="6500128at2759"/>
<organism evidence="10 11">
    <name type="scientific">Trachipleistophora hominis</name>
    <name type="common">Microsporidian parasite</name>
    <dbReference type="NCBI Taxonomy" id="72359"/>
    <lineage>
        <taxon>Eukaryota</taxon>
        <taxon>Fungi</taxon>
        <taxon>Fungi incertae sedis</taxon>
        <taxon>Microsporidia</taxon>
        <taxon>Pleistophoridae</taxon>
        <taxon>Trachipleistophora</taxon>
    </lineage>
</organism>